<keyword evidence="1" id="KW-0833">Ubl conjugation pathway</keyword>
<evidence type="ECO:0000313" key="4">
    <source>
        <dbReference type="RefSeq" id="XP_026731998.1"/>
    </source>
</evidence>
<dbReference type="KEGG" id="tnl:113496833"/>
<dbReference type="Gene3D" id="3.80.10.10">
    <property type="entry name" value="Ribonuclease Inhibitor"/>
    <property type="match status" value="1"/>
</dbReference>
<dbReference type="PROSITE" id="PS50181">
    <property type="entry name" value="FBOX"/>
    <property type="match status" value="1"/>
</dbReference>
<dbReference type="InterPro" id="IPR006553">
    <property type="entry name" value="Leu-rich_rpt_Cys-con_subtyp"/>
</dbReference>
<accession>A0A7E5VUI2</accession>
<feature type="domain" description="F-box" evidence="2">
    <location>
        <begin position="9"/>
        <end position="55"/>
    </location>
</feature>
<dbReference type="Pfam" id="PF12937">
    <property type="entry name" value="F-box-like"/>
    <property type="match status" value="1"/>
</dbReference>
<dbReference type="PANTHER" id="PTHR13318">
    <property type="entry name" value="PARTNER OF PAIRED, ISOFORM B-RELATED"/>
    <property type="match status" value="1"/>
</dbReference>
<evidence type="ECO:0000256" key="1">
    <source>
        <dbReference type="ARBA" id="ARBA00022786"/>
    </source>
</evidence>
<dbReference type="SMART" id="SM00256">
    <property type="entry name" value="FBOX"/>
    <property type="match status" value="1"/>
</dbReference>
<dbReference type="RefSeq" id="XP_026731998.1">
    <property type="nucleotide sequence ID" value="XM_026876197.1"/>
</dbReference>
<organism evidence="3 4">
    <name type="scientific">Trichoplusia ni</name>
    <name type="common">Cabbage looper</name>
    <dbReference type="NCBI Taxonomy" id="7111"/>
    <lineage>
        <taxon>Eukaryota</taxon>
        <taxon>Metazoa</taxon>
        <taxon>Ecdysozoa</taxon>
        <taxon>Arthropoda</taxon>
        <taxon>Hexapoda</taxon>
        <taxon>Insecta</taxon>
        <taxon>Pterygota</taxon>
        <taxon>Neoptera</taxon>
        <taxon>Endopterygota</taxon>
        <taxon>Lepidoptera</taxon>
        <taxon>Glossata</taxon>
        <taxon>Ditrysia</taxon>
        <taxon>Noctuoidea</taxon>
        <taxon>Noctuidae</taxon>
        <taxon>Plusiinae</taxon>
        <taxon>Trichoplusia</taxon>
    </lineage>
</organism>
<dbReference type="GeneID" id="113496833"/>
<reference evidence="4" key="1">
    <citation type="submission" date="2025-08" db="UniProtKB">
        <authorList>
            <consortium name="RefSeq"/>
        </authorList>
    </citation>
    <scope>IDENTIFICATION</scope>
</reference>
<dbReference type="InterPro" id="IPR001810">
    <property type="entry name" value="F-box_dom"/>
</dbReference>
<dbReference type="GO" id="GO:0031146">
    <property type="term" value="P:SCF-dependent proteasomal ubiquitin-dependent protein catabolic process"/>
    <property type="evidence" value="ECO:0007669"/>
    <property type="project" value="TreeGrafter"/>
</dbReference>
<sequence>MDPVNEETPYDIDLLPDELVIHIFKFLSLKSLLKCEKVCNRWKKLARDSALWRPIVFVYSGKPGLSEESKKSLKIIETHSECVYCLKIQYVYSYSVIKSIIQQCHNLTSLELIMCRITKEFEDDVTRWPNLRKMNLKNSLVLMNNVDVMVPYDQFKYLNYLALSDFGLPAVTRDSLLRCNNLSHIFIEKVKDLDLEYVQNLINSKKEILTALHIYGGDAVNDECLLMLSQCHLLKDLAIIRCENFTDAGLIKLTNLRHLEHLQIWNNVNFTEANLHRTLASPNLVKLKSLSLSRIGNVSPVIVDVISEYYKNLKFLALYQCPRFINIDYEKQLKSKLRNIDVVLY</sequence>
<dbReference type="SUPFAM" id="SSF52047">
    <property type="entry name" value="RNI-like"/>
    <property type="match status" value="1"/>
</dbReference>
<dbReference type="AlphaFoldDB" id="A0A7E5VUI2"/>
<dbReference type="Gene3D" id="1.20.1280.50">
    <property type="match status" value="1"/>
</dbReference>
<keyword evidence="3" id="KW-1185">Reference proteome</keyword>
<evidence type="ECO:0000259" key="2">
    <source>
        <dbReference type="PROSITE" id="PS50181"/>
    </source>
</evidence>
<proteinExistence type="predicted"/>
<dbReference type="SMART" id="SM00367">
    <property type="entry name" value="LRR_CC"/>
    <property type="match status" value="1"/>
</dbReference>
<dbReference type="OrthoDB" id="10257471at2759"/>
<dbReference type="Proteomes" id="UP000322000">
    <property type="component" value="Chromosome 8"/>
</dbReference>
<dbReference type="GO" id="GO:0019005">
    <property type="term" value="C:SCF ubiquitin ligase complex"/>
    <property type="evidence" value="ECO:0007669"/>
    <property type="project" value="TreeGrafter"/>
</dbReference>
<dbReference type="InParanoid" id="A0A7E5VUI2"/>
<evidence type="ECO:0000313" key="3">
    <source>
        <dbReference type="Proteomes" id="UP000322000"/>
    </source>
</evidence>
<dbReference type="InterPro" id="IPR036047">
    <property type="entry name" value="F-box-like_dom_sf"/>
</dbReference>
<dbReference type="InterPro" id="IPR032675">
    <property type="entry name" value="LRR_dom_sf"/>
</dbReference>
<dbReference type="SUPFAM" id="SSF81383">
    <property type="entry name" value="F-box domain"/>
    <property type="match status" value="1"/>
</dbReference>
<gene>
    <name evidence="4" type="primary">LOC113496833</name>
</gene>
<protein>
    <submittedName>
        <fullName evidence="4">F-box/LRR-repeat protein 7-like</fullName>
    </submittedName>
</protein>
<name>A0A7E5VUI2_TRINI</name>